<dbReference type="PANTHER" id="PTHR46025:SF3">
    <property type="entry name" value="XYLOSYLTRANSFERASE OXT"/>
    <property type="match status" value="1"/>
</dbReference>
<dbReference type="GO" id="GO:0000139">
    <property type="term" value="C:Golgi membrane"/>
    <property type="evidence" value="ECO:0007669"/>
    <property type="project" value="UniProtKB-SubCell"/>
</dbReference>
<comment type="subcellular location">
    <subcellularLocation>
        <location evidence="1">Golgi apparatus membrane</location>
        <topology evidence="1">Single-pass type II membrane protein</topology>
    </subcellularLocation>
</comment>
<accession>A0A1X7USX8</accession>
<reference evidence="5" key="1">
    <citation type="submission" date="2017-05" db="UniProtKB">
        <authorList>
            <consortium name="EnsemblMetazoa"/>
        </authorList>
    </citation>
    <scope>IDENTIFICATION</scope>
</reference>
<keyword evidence="4" id="KW-0472">Membrane</keyword>
<dbReference type="OrthoDB" id="2019572at2759"/>
<dbReference type="InterPro" id="IPR043538">
    <property type="entry name" value="XYLT"/>
</dbReference>
<evidence type="ECO:0000313" key="5">
    <source>
        <dbReference type="EnsemblMetazoa" id="Aqu2.1.30888_001"/>
    </source>
</evidence>
<proteinExistence type="predicted"/>
<keyword evidence="2" id="KW-0812">Transmembrane</keyword>
<organism evidence="5">
    <name type="scientific">Amphimedon queenslandica</name>
    <name type="common">Sponge</name>
    <dbReference type="NCBI Taxonomy" id="400682"/>
    <lineage>
        <taxon>Eukaryota</taxon>
        <taxon>Metazoa</taxon>
        <taxon>Porifera</taxon>
        <taxon>Demospongiae</taxon>
        <taxon>Heteroscleromorpha</taxon>
        <taxon>Haplosclerida</taxon>
        <taxon>Niphatidae</taxon>
        <taxon>Amphimedon</taxon>
    </lineage>
</organism>
<dbReference type="InParanoid" id="A0A1X7USX8"/>
<dbReference type="GO" id="GO:0030158">
    <property type="term" value="F:protein xylosyltransferase activity"/>
    <property type="evidence" value="ECO:0007669"/>
    <property type="project" value="InterPro"/>
</dbReference>
<evidence type="ECO:0000256" key="3">
    <source>
        <dbReference type="ARBA" id="ARBA00022968"/>
    </source>
</evidence>
<evidence type="ECO:0000256" key="4">
    <source>
        <dbReference type="ARBA" id="ARBA00022989"/>
    </source>
</evidence>
<keyword evidence="3" id="KW-0735">Signal-anchor</keyword>
<dbReference type="EnsemblMetazoa" id="Aqu2.1.30888_001">
    <property type="protein sequence ID" value="Aqu2.1.30888_001"/>
    <property type="gene ID" value="Aqu2.1.30888"/>
</dbReference>
<evidence type="ECO:0000256" key="2">
    <source>
        <dbReference type="ARBA" id="ARBA00022692"/>
    </source>
</evidence>
<dbReference type="GO" id="GO:0015012">
    <property type="term" value="P:heparan sulfate proteoglycan biosynthetic process"/>
    <property type="evidence" value="ECO:0007669"/>
    <property type="project" value="TreeGrafter"/>
</dbReference>
<dbReference type="PANTHER" id="PTHR46025">
    <property type="entry name" value="XYLOSYLTRANSFERASE OXT"/>
    <property type="match status" value="1"/>
</dbReference>
<evidence type="ECO:0000256" key="1">
    <source>
        <dbReference type="ARBA" id="ARBA00004323"/>
    </source>
</evidence>
<sequence length="131" mass="14706">MPGLWKVRLELNSKVYKTLEFLVTPLYYDGAVPLSSPPAVNAKRMNHSDTVLTKSENYKEWSHNVVKDGPELLNWIDQLVSRFWSVQAGCSVLEGSSSCSSFPSCHESKWSTYFPDPKSELGPVQSNGRIP</sequence>
<dbReference type="GO" id="GO:0050650">
    <property type="term" value="P:chondroitin sulfate proteoglycan biosynthetic process"/>
    <property type="evidence" value="ECO:0007669"/>
    <property type="project" value="TreeGrafter"/>
</dbReference>
<dbReference type="AlphaFoldDB" id="A0A1X7USX8"/>
<dbReference type="eggNOG" id="KOG0799">
    <property type="taxonomic scope" value="Eukaryota"/>
</dbReference>
<protein>
    <submittedName>
        <fullName evidence="5">Uncharacterized protein</fullName>
    </submittedName>
</protein>
<name>A0A1X7USX8_AMPQE</name>
<keyword evidence="4" id="KW-1133">Transmembrane helix</keyword>